<evidence type="ECO:0000313" key="2">
    <source>
        <dbReference type="EMBL" id="MDQ0315186.1"/>
    </source>
</evidence>
<dbReference type="InterPro" id="IPR029063">
    <property type="entry name" value="SAM-dependent_MTases_sf"/>
</dbReference>
<keyword evidence="3" id="KW-1185">Reference proteome</keyword>
<organism evidence="2 3">
    <name type="scientific">Amorphus orientalis</name>
    <dbReference type="NCBI Taxonomy" id="649198"/>
    <lineage>
        <taxon>Bacteria</taxon>
        <taxon>Pseudomonadati</taxon>
        <taxon>Pseudomonadota</taxon>
        <taxon>Alphaproteobacteria</taxon>
        <taxon>Hyphomicrobiales</taxon>
        <taxon>Amorphaceae</taxon>
        <taxon>Amorphus</taxon>
    </lineage>
</organism>
<name>A0AAE3VP16_9HYPH</name>
<feature type="domain" description="Methyltransferase type 11" evidence="1">
    <location>
        <begin position="63"/>
        <end position="156"/>
    </location>
</feature>
<dbReference type="SUPFAM" id="SSF53335">
    <property type="entry name" value="S-adenosyl-L-methionine-dependent methyltransferases"/>
    <property type="match status" value="1"/>
</dbReference>
<protein>
    <submittedName>
        <fullName evidence="2">SAM-dependent methyltransferase</fullName>
    </submittedName>
</protein>
<accession>A0AAE3VP16</accession>
<dbReference type="CDD" id="cd02440">
    <property type="entry name" value="AdoMet_MTases"/>
    <property type="match status" value="1"/>
</dbReference>
<dbReference type="AlphaFoldDB" id="A0AAE3VP16"/>
<dbReference type="GO" id="GO:0008757">
    <property type="term" value="F:S-adenosylmethionine-dependent methyltransferase activity"/>
    <property type="evidence" value="ECO:0007669"/>
    <property type="project" value="InterPro"/>
</dbReference>
<proteinExistence type="predicted"/>
<dbReference type="GO" id="GO:0032259">
    <property type="term" value="P:methylation"/>
    <property type="evidence" value="ECO:0007669"/>
    <property type="project" value="UniProtKB-KW"/>
</dbReference>
<dbReference type="InterPro" id="IPR013216">
    <property type="entry name" value="Methyltransf_11"/>
</dbReference>
<dbReference type="PANTHER" id="PTHR42912">
    <property type="entry name" value="METHYLTRANSFERASE"/>
    <property type="match status" value="1"/>
</dbReference>
<dbReference type="RefSeq" id="WP_306885025.1">
    <property type="nucleotide sequence ID" value="NZ_JAUSUL010000002.1"/>
</dbReference>
<dbReference type="EMBL" id="JAUSUL010000002">
    <property type="protein sequence ID" value="MDQ0315186.1"/>
    <property type="molecule type" value="Genomic_DNA"/>
</dbReference>
<gene>
    <name evidence="2" type="ORF">J2S73_001643</name>
</gene>
<reference evidence="2" key="1">
    <citation type="submission" date="2023-07" db="EMBL/GenBank/DDBJ databases">
        <title>Genomic Encyclopedia of Type Strains, Phase IV (KMG-IV): sequencing the most valuable type-strain genomes for metagenomic binning, comparative biology and taxonomic classification.</title>
        <authorList>
            <person name="Goeker M."/>
        </authorList>
    </citation>
    <scope>NUCLEOTIDE SEQUENCE</scope>
    <source>
        <strain evidence="2">DSM 21202</strain>
    </source>
</reference>
<evidence type="ECO:0000313" key="3">
    <source>
        <dbReference type="Proteomes" id="UP001229244"/>
    </source>
</evidence>
<dbReference type="InterPro" id="IPR050508">
    <property type="entry name" value="Methyltransf_Superfamily"/>
</dbReference>
<dbReference type="Pfam" id="PF08241">
    <property type="entry name" value="Methyltransf_11"/>
    <property type="match status" value="1"/>
</dbReference>
<comment type="caution">
    <text evidence="2">The sequence shown here is derived from an EMBL/GenBank/DDBJ whole genome shotgun (WGS) entry which is preliminary data.</text>
</comment>
<sequence>MADSATDRLARVYGARTDDERRTAYADWAGSYERDLAGFGYLLPSVAAAMVARHAGVGDGPILDAGCGTGLVGQLLTLIGFDGLTGIDLSEDMLAEAEKKEVYEALRSMRLGDRLDFPSDSFSVVVCIGTLTPGHAGPDAIPELLRVTRPGGRIVFSLRADDGIDPDYGGVIEQLQFDGEWRHVDSTPAFAGMPGEAPDVLHRVHVYST</sequence>
<dbReference type="Proteomes" id="UP001229244">
    <property type="component" value="Unassembled WGS sequence"/>
</dbReference>
<keyword evidence="2" id="KW-0808">Transferase</keyword>
<evidence type="ECO:0000259" key="1">
    <source>
        <dbReference type="Pfam" id="PF08241"/>
    </source>
</evidence>
<dbReference type="Gene3D" id="3.40.50.150">
    <property type="entry name" value="Vaccinia Virus protein VP39"/>
    <property type="match status" value="1"/>
</dbReference>
<keyword evidence="2" id="KW-0489">Methyltransferase</keyword>